<dbReference type="SUPFAM" id="SSF53474">
    <property type="entry name" value="alpha/beta-Hydrolases"/>
    <property type="match status" value="1"/>
</dbReference>
<dbReference type="HOGENOM" id="CLU_048484_3_0_1"/>
<evidence type="ECO:0000259" key="1">
    <source>
        <dbReference type="Pfam" id="PF22749"/>
    </source>
</evidence>
<dbReference type="GO" id="GO:0005634">
    <property type="term" value="C:nucleus"/>
    <property type="evidence" value="ECO:0007669"/>
    <property type="project" value="TreeGrafter"/>
</dbReference>
<dbReference type="EMBL" id="CH964232">
    <property type="protein sequence ID" value="EDW81274.1"/>
    <property type="molecule type" value="Genomic_DNA"/>
</dbReference>
<dbReference type="FunCoup" id="B4N823">
    <property type="interactions" value="2332"/>
</dbReference>
<dbReference type="KEGG" id="dwi:6646994"/>
<evidence type="ECO:0000313" key="2">
    <source>
        <dbReference type="EMBL" id="EDW81274.1"/>
    </source>
</evidence>
<dbReference type="OMA" id="QWSQQAI"/>
<protein>
    <recommendedName>
        <fullName evidence="1">Arb2 domain-containing protein</fullName>
    </recommendedName>
</protein>
<name>B4N823_DROWI</name>
<keyword evidence="3" id="KW-1185">Reference proteome</keyword>
<dbReference type="Pfam" id="PF22749">
    <property type="entry name" value="Arb2"/>
    <property type="match status" value="2"/>
</dbReference>
<dbReference type="PANTHER" id="PTHR21357">
    <property type="entry name" value="FAM172 FAMILY PROTEIN HOMOLOG CG10038"/>
    <property type="match status" value="1"/>
</dbReference>
<sequence length="307" mass="34683">MADAPAKNREEAIQKLKDLGYGFNTDGCLRKIDSHTGEVGDEPFVYAISENITENEKHYEKLANQIPEIIYSLLEQQGLERTYIPFNEPLDRSTFIFTQPAKLSRSKKLLILIHGSGYVRAGQWARSLIINNSLDHGSQLPYVRRGQELGYDILVTNTNDGDRLIKGKYKPIKGVETPIKHATYVWEHIVMPSNPESVAIVAHSYGGSVTTDLAEKFTDFFKEKVFGIALTDSVSGSLQPKSRPYLLEVSRNWCSSSEPLDTELKSIPNFPSRVSAGHGKHEWTSYSAFESVFKFLEDKYEKRQQST</sequence>
<feature type="domain" description="Arb2" evidence="1">
    <location>
        <begin position="14"/>
        <end position="160"/>
    </location>
</feature>
<dbReference type="STRING" id="7260.B4N823"/>
<reference evidence="2 3" key="1">
    <citation type="journal article" date="2007" name="Nature">
        <title>Evolution of genes and genomes on the Drosophila phylogeny.</title>
        <authorList>
            <consortium name="Drosophila 12 Genomes Consortium"/>
            <person name="Clark A.G."/>
            <person name="Eisen M.B."/>
            <person name="Smith D.R."/>
            <person name="Bergman C.M."/>
            <person name="Oliver B."/>
            <person name="Markow T.A."/>
            <person name="Kaufman T.C."/>
            <person name="Kellis M."/>
            <person name="Gelbart W."/>
            <person name="Iyer V.N."/>
            <person name="Pollard D.A."/>
            <person name="Sackton T.B."/>
            <person name="Larracuente A.M."/>
            <person name="Singh N.D."/>
            <person name="Abad J.P."/>
            <person name="Abt D.N."/>
            <person name="Adryan B."/>
            <person name="Aguade M."/>
            <person name="Akashi H."/>
            <person name="Anderson W.W."/>
            <person name="Aquadro C.F."/>
            <person name="Ardell D.H."/>
            <person name="Arguello R."/>
            <person name="Artieri C.G."/>
            <person name="Barbash D.A."/>
            <person name="Barker D."/>
            <person name="Barsanti P."/>
            <person name="Batterham P."/>
            <person name="Batzoglou S."/>
            <person name="Begun D."/>
            <person name="Bhutkar A."/>
            <person name="Blanco E."/>
            <person name="Bosak S.A."/>
            <person name="Bradley R.K."/>
            <person name="Brand A.D."/>
            <person name="Brent M.R."/>
            <person name="Brooks A.N."/>
            <person name="Brown R.H."/>
            <person name="Butlin R.K."/>
            <person name="Caggese C."/>
            <person name="Calvi B.R."/>
            <person name="Bernardo de Carvalho A."/>
            <person name="Caspi A."/>
            <person name="Castrezana S."/>
            <person name="Celniker S.E."/>
            <person name="Chang J.L."/>
            <person name="Chapple C."/>
            <person name="Chatterji S."/>
            <person name="Chinwalla A."/>
            <person name="Civetta A."/>
            <person name="Clifton S.W."/>
            <person name="Comeron J.M."/>
            <person name="Costello J.C."/>
            <person name="Coyne J.A."/>
            <person name="Daub J."/>
            <person name="David R.G."/>
            <person name="Delcher A.L."/>
            <person name="Delehaunty K."/>
            <person name="Do C.B."/>
            <person name="Ebling H."/>
            <person name="Edwards K."/>
            <person name="Eickbush T."/>
            <person name="Evans J.D."/>
            <person name="Filipski A."/>
            <person name="Findeiss S."/>
            <person name="Freyhult E."/>
            <person name="Fulton L."/>
            <person name="Fulton R."/>
            <person name="Garcia A.C."/>
            <person name="Gardiner A."/>
            <person name="Garfield D.A."/>
            <person name="Garvin B.E."/>
            <person name="Gibson G."/>
            <person name="Gilbert D."/>
            <person name="Gnerre S."/>
            <person name="Godfrey J."/>
            <person name="Good R."/>
            <person name="Gotea V."/>
            <person name="Gravely B."/>
            <person name="Greenberg A.J."/>
            <person name="Griffiths-Jones S."/>
            <person name="Gross S."/>
            <person name="Guigo R."/>
            <person name="Gustafson E.A."/>
            <person name="Haerty W."/>
            <person name="Hahn M.W."/>
            <person name="Halligan D.L."/>
            <person name="Halpern A.L."/>
            <person name="Halter G.M."/>
            <person name="Han M.V."/>
            <person name="Heger A."/>
            <person name="Hillier L."/>
            <person name="Hinrichs A.S."/>
            <person name="Holmes I."/>
            <person name="Hoskins R.A."/>
            <person name="Hubisz M.J."/>
            <person name="Hultmark D."/>
            <person name="Huntley M.A."/>
            <person name="Jaffe D.B."/>
            <person name="Jagadeeshan S."/>
            <person name="Jeck W.R."/>
            <person name="Johnson J."/>
            <person name="Jones C.D."/>
            <person name="Jordan W.C."/>
            <person name="Karpen G.H."/>
            <person name="Kataoka E."/>
            <person name="Keightley P.D."/>
            <person name="Kheradpour P."/>
            <person name="Kirkness E.F."/>
            <person name="Koerich L.B."/>
            <person name="Kristiansen K."/>
            <person name="Kudrna D."/>
            <person name="Kulathinal R.J."/>
            <person name="Kumar S."/>
            <person name="Kwok R."/>
            <person name="Lander E."/>
            <person name="Langley C.H."/>
            <person name="Lapoint R."/>
            <person name="Lazzaro B.P."/>
            <person name="Lee S.J."/>
            <person name="Levesque L."/>
            <person name="Li R."/>
            <person name="Lin C.F."/>
            <person name="Lin M.F."/>
            <person name="Lindblad-Toh K."/>
            <person name="Llopart A."/>
            <person name="Long M."/>
            <person name="Low L."/>
            <person name="Lozovsky E."/>
            <person name="Lu J."/>
            <person name="Luo M."/>
            <person name="Machado C.A."/>
            <person name="Makalowski W."/>
            <person name="Marzo M."/>
            <person name="Matsuda M."/>
            <person name="Matzkin L."/>
            <person name="McAllister B."/>
            <person name="McBride C.S."/>
            <person name="McKernan B."/>
            <person name="McKernan K."/>
            <person name="Mendez-Lago M."/>
            <person name="Minx P."/>
            <person name="Mollenhauer M.U."/>
            <person name="Montooth K."/>
            <person name="Mount S.M."/>
            <person name="Mu X."/>
            <person name="Myers E."/>
            <person name="Negre B."/>
            <person name="Newfeld S."/>
            <person name="Nielsen R."/>
            <person name="Noor M.A."/>
            <person name="O'Grady P."/>
            <person name="Pachter L."/>
            <person name="Papaceit M."/>
            <person name="Parisi M.J."/>
            <person name="Parisi M."/>
            <person name="Parts L."/>
            <person name="Pedersen J.S."/>
            <person name="Pesole G."/>
            <person name="Phillippy A.M."/>
            <person name="Ponting C.P."/>
            <person name="Pop M."/>
            <person name="Porcelli D."/>
            <person name="Powell J.R."/>
            <person name="Prohaska S."/>
            <person name="Pruitt K."/>
            <person name="Puig M."/>
            <person name="Quesneville H."/>
            <person name="Ram K.R."/>
            <person name="Rand D."/>
            <person name="Rasmussen M.D."/>
            <person name="Reed L.K."/>
            <person name="Reenan R."/>
            <person name="Reily A."/>
            <person name="Remington K.A."/>
            <person name="Rieger T.T."/>
            <person name="Ritchie M.G."/>
            <person name="Robin C."/>
            <person name="Rogers Y.H."/>
            <person name="Rohde C."/>
            <person name="Rozas J."/>
            <person name="Rubenfield M.J."/>
            <person name="Ruiz A."/>
            <person name="Russo S."/>
            <person name="Salzberg S.L."/>
            <person name="Sanchez-Gracia A."/>
            <person name="Saranga D.J."/>
            <person name="Sato H."/>
            <person name="Schaeffer S.W."/>
            <person name="Schatz M.C."/>
            <person name="Schlenke T."/>
            <person name="Schwartz R."/>
            <person name="Segarra C."/>
            <person name="Singh R.S."/>
            <person name="Sirot L."/>
            <person name="Sirota M."/>
            <person name="Sisneros N.B."/>
            <person name="Smith C.D."/>
            <person name="Smith T.F."/>
            <person name="Spieth J."/>
            <person name="Stage D.E."/>
            <person name="Stark A."/>
            <person name="Stephan W."/>
            <person name="Strausberg R.L."/>
            <person name="Strempel S."/>
            <person name="Sturgill D."/>
            <person name="Sutton G."/>
            <person name="Sutton G.G."/>
            <person name="Tao W."/>
            <person name="Teichmann S."/>
            <person name="Tobari Y.N."/>
            <person name="Tomimura Y."/>
            <person name="Tsolas J.M."/>
            <person name="Valente V.L."/>
            <person name="Venter E."/>
            <person name="Venter J.C."/>
            <person name="Vicario S."/>
            <person name="Vieira F.G."/>
            <person name="Vilella A.J."/>
            <person name="Villasante A."/>
            <person name="Walenz B."/>
            <person name="Wang J."/>
            <person name="Wasserman M."/>
            <person name="Watts T."/>
            <person name="Wilson D."/>
            <person name="Wilson R.K."/>
            <person name="Wing R.A."/>
            <person name="Wolfner M.F."/>
            <person name="Wong A."/>
            <person name="Wong G.K."/>
            <person name="Wu C.I."/>
            <person name="Wu G."/>
            <person name="Yamamoto D."/>
            <person name="Yang H.P."/>
            <person name="Yang S.P."/>
            <person name="Yorke J.A."/>
            <person name="Yoshida K."/>
            <person name="Zdobnov E."/>
            <person name="Zhang P."/>
            <person name="Zhang Y."/>
            <person name="Zimin A.V."/>
            <person name="Baldwin J."/>
            <person name="Abdouelleil A."/>
            <person name="Abdulkadir J."/>
            <person name="Abebe A."/>
            <person name="Abera B."/>
            <person name="Abreu J."/>
            <person name="Acer S.C."/>
            <person name="Aftuck L."/>
            <person name="Alexander A."/>
            <person name="An P."/>
            <person name="Anderson E."/>
            <person name="Anderson S."/>
            <person name="Arachi H."/>
            <person name="Azer M."/>
            <person name="Bachantsang P."/>
            <person name="Barry A."/>
            <person name="Bayul T."/>
            <person name="Berlin A."/>
            <person name="Bessette D."/>
            <person name="Bloom T."/>
            <person name="Blye J."/>
            <person name="Boguslavskiy L."/>
            <person name="Bonnet C."/>
            <person name="Boukhgalter B."/>
            <person name="Bourzgui I."/>
            <person name="Brown A."/>
            <person name="Cahill P."/>
            <person name="Channer S."/>
            <person name="Cheshatsang Y."/>
            <person name="Chuda L."/>
            <person name="Citroen M."/>
            <person name="Collymore A."/>
            <person name="Cooke P."/>
            <person name="Costello M."/>
            <person name="D'Aco K."/>
            <person name="Daza R."/>
            <person name="De Haan G."/>
            <person name="DeGray S."/>
            <person name="DeMaso C."/>
            <person name="Dhargay N."/>
            <person name="Dooley K."/>
            <person name="Dooley E."/>
            <person name="Doricent M."/>
            <person name="Dorje P."/>
            <person name="Dorjee K."/>
            <person name="Dupes A."/>
            <person name="Elong R."/>
            <person name="Falk J."/>
            <person name="Farina A."/>
            <person name="Faro S."/>
            <person name="Ferguson D."/>
            <person name="Fisher S."/>
            <person name="Foley C.D."/>
            <person name="Franke A."/>
            <person name="Friedrich D."/>
            <person name="Gadbois L."/>
            <person name="Gearin G."/>
            <person name="Gearin C.R."/>
            <person name="Giannoukos G."/>
            <person name="Goode T."/>
            <person name="Graham J."/>
            <person name="Grandbois E."/>
            <person name="Grewal S."/>
            <person name="Gyaltsen K."/>
            <person name="Hafez N."/>
            <person name="Hagos B."/>
            <person name="Hall J."/>
            <person name="Henson C."/>
            <person name="Hollinger A."/>
            <person name="Honan T."/>
            <person name="Huard M.D."/>
            <person name="Hughes L."/>
            <person name="Hurhula B."/>
            <person name="Husby M.E."/>
            <person name="Kamat A."/>
            <person name="Kanga B."/>
            <person name="Kashin S."/>
            <person name="Khazanovich D."/>
            <person name="Kisner P."/>
            <person name="Lance K."/>
            <person name="Lara M."/>
            <person name="Lee W."/>
            <person name="Lennon N."/>
            <person name="Letendre F."/>
            <person name="LeVine R."/>
            <person name="Lipovsky A."/>
            <person name="Liu X."/>
            <person name="Liu J."/>
            <person name="Liu S."/>
            <person name="Lokyitsang T."/>
            <person name="Lokyitsang Y."/>
            <person name="Lubonja R."/>
            <person name="Lui A."/>
            <person name="MacDonald P."/>
            <person name="Magnisalis V."/>
            <person name="Maru K."/>
            <person name="Matthews C."/>
            <person name="McCusker W."/>
            <person name="McDonough S."/>
            <person name="Mehta T."/>
            <person name="Meldrim J."/>
            <person name="Meneus L."/>
            <person name="Mihai O."/>
            <person name="Mihalev A."/>
            <person name="Mihova T."/>
            <person name="Mittelman R."/>
            <person name="Mlenga V."/>
            <person name="Montmayeur A."/>
            <person name="Mulrain L."/>
            <person name="Navidi A."/>
            <person name="Naylor J."/>
            <person name="Negash T."/>
            <person name="Nguyen T."/>
            <person name="Nguyen N."/>
            <person name="Nicol R."/>
            <person name="Norbu C."/>
            <person name="Norbu N."/>
            <person name="Novod N."/>
            <person name="O'Neill B."/>
            <person name="Osman S."/>
            <person name="Markiewicz E."/>
            <person name="Oyono O.L."/>
            <person name="Patti C."/>
            <person name="Phunkhang P."/>
            <person name="Pierre F."/>
            <person name="Priest M."/>
            <person name="Raghuraman S."/>
            <person name="Rege F."/>
            <person name="Reyes R."/>
            <person name="Rise C."/>
            <person name="Rogov P."/>
            <person name="Ross K."/>
            <person name="Ryan E."/>
            <person name="Settipalli S."/>
            <person name="Shea T."/>
            <person name="Sherpa N."/>
            <person name="Shi L."/>
            <person name="Shih D."/>
            <person name="Sparrow T."/>
            <person name="Spaulding J."/>
            <person name="Stalker J."/>
            <person name="Stange-Thomann N."/>
            <person name="Stavropoulos S."/>
            <person name="Stone C."/>
            <person name="Strader C."/>
            <person name="Tesfaye S."/>
            <person name="Thomson T."/>
            <person name="Thoulutsang Y."/>
            <person name="Thoulutsang D."/>
            <person name="Topham K."/>
            <person name="Topping I."/>
            <person name="Tsamla T."/>
            <person name="Vassiliev H."/>
            <person name="Vo A."/>
            <person name="Wangchuk T."/>
            <person name="Wangdi T."/>
            <person name="Weiand M."/>
            <person name="Wilkinson J."/>
            <person name="Wilson A."/>
            <person name="Yadav S."/>
            <person name="Young G."/>
            <person name="Yu Q."/>
            <person name="Zembek L."/>
            <person name="Zhong D."/>
            <person name="Zimmer A."/>
            <person name="Zwirko Z."/>
            <person name="Jaffe D.B."/>
            <person name="Alvarez P."/>
            <person name="Brockman W."/>
            <person name="Butler J."/>
            <person name="Chin C."/>
            <person name="Gnerre S."/>
            <person name="Grabherr M."/>
            <person name="Kleber M."/>
            <person name="Mauceli E."/>
            <person name="MacCallum I."/>
        </authorList>
    </citation>
    <scope>NUCLEOTIDE SEQUENCE [LARGE SCALE GENOMIC DNA]</scope>
    <source>
        <strain evidence="3">Tucson 14030-0811.24</strain>
    </source>
</reference>
<dbReference type="eggNOG" id="KOG3967">
    <property type="taxonomic scope" value="Eukaryota"/>
</dbReference>
<accession>B4N823</accession>
<dbReference type="InterPro" id="IPR048263">
    <property type="entry name" value="Arb2"/>
</dbReference>
<dbReference type="InParanoid" id="B4N823"/>
<dbReference type="InterPro" id="IPR029058">
    <property type="entry name" value="AB_hydrolase_fold"/>
</dbReference>
<dbReference type="PhylomeDB" id="B4N823"/>
<dbReference type="PANTHER" id="PTHR21357:SF4">
    <property type="entry name" value="FAM172 FAMILY PROTEIN HOMOLOG CG10038"/>
    <property type="match status" value="1"/>
</dbReference>
<evidence type="ECO:0000313" key="3">
    <source>
        <dbReference type="Proteomes" id="UP000007798"/>
    </source>
</evidence>
<dbReference type="FunFam" id="3.40.50.1820:FF:000257">
    <property type="entry name" value="Uncharacterized protein, isoform A"/>
    <property type="match status" value="1"/>
</dbReference>
<dbReference type="OrthoDB" id="421951at2759"/>
<dbReference type="InterPro" id="IPR053858">
    <property type="entry name" value="Arb2_dom"/>
</dbReference>
<proteinExistence type="predicted"/>
<organism evidence="2 3">
    <name type="scientific">Drosophila willistoni</name>
    <name type="common">Fruit fly</name>
    <dbReference type="NCBI Taxonomy" id="7260"/>
    <lineage>
        <taxon>Eukaryota</taxon>
        <taxon>Metazoa</taxon>
        <taxon>Ecdysozoa</taxon>
        <taxon>Arthropoda</taxon>
        <taxon>Hexapoda</taxon>
        <taxon>Insecta</taxon>
        <taxon>Pterygota</taxon>
        <taxon>Neoptera</taxon>
        <taxon>Endopterygota</taxon>
        <taxon>Diptera</taxon>
        <taxon>Brachycera</taxon>
        <taxon>Muscomorpha</taxon>
        <taxon>Ephydroidea</taxon>
        <taxon>Drosophilidae</taxon>
        <taxon>Drosophila</taxon>
        <taxon>Sophophora</taxon>
    </lineage>
</organism>
<dbReference type="Proteomes" id="UP000007798">
    <property type="component" value="Unassembled WGS sequence"/>
</dbReference>
<dbReference type="GO" id="GO:0031048">
    <property type="term" value="P:regulatory ncRNA-mediated heterochromatin formation"/>
    <property type="evidence" value="ECO:0007669"/>
    <property type="project" value="TreeGrafter"/>
</dbReference>
<gene>
    <name evidence="2" type="primary">Dwil\GK11976</name>
    <name evidence="2" type="ORF">Dwil_GK11976</name>
</gene>
<dbReference type="GO" id="GO:0035197">
    <property type="term" value="F:siRNA binding"/>
    <property type="evidence" value="ECO:0007669"/>
    <property type="project" value="TreeGrafter"/>
</dbReference>
<feature type="domain" description="Arb2" evidence="1">
    <location>
        <begin position="169"/>
        <end position="260"/>
    </location>
</feature>
<dbReference type="AlphaFoldDB" id="B4N823"/>